<dbReference type="InterPro" id="IPR020904">
    <property type="entry name" value="Sc_DH/Rdtase_CS"/>
</dbReference>
<dbReference type="GO" id="GO:0006006">
    <property type="term" value="P:glucose metabolic process"/>
    <property type="evidence" value="ECO:0007669"/>
    <property type="project" value="TreeGrafter"/>
</dbReference>
<accession>A0A8S8XE78</accession>
<dbReference type="PRINTS" id="PR00080">
    <property type="entry name" value="SDRFAMILY"/>
</dbReference>
<dbReference type="Proteomes" id="UP000681075">
    <property type="component" value="Unassembled WGS sequence"/>
</dbReference>
<dbReference type="PANTHER" id="PTHR44252">
    <property type="entry name" value="D-ERYTHRULOSE REDUCTASE"/>
    <property type="match status" value="1"/>
</dbReference>
<sequence>MEIATVLVTGAGRGIGRACALALADAGMRVLALARSGDELAQLAAERSQQIVPVPGDVCSDATIDMIASLPRLDALVNNAGGNAPRPMRDVDDATLDWMLALNVRAAYRVARAAAAAIERSGRGGSIVHMSSQMGHVGAANRTVYCMTKHAIEGLTKAMAVELAPQKIRVNSVAPTFVDTPLTRPMLEDPAFRALVLDQIPLGRLARDEEIAAAVRFLVSNESAMVTGTSLKVDGGWTAR</sequence>
<dbReference type="RefSeq" id="WP_420242677.1">
    <property type="nucleotide sequence ID" value="NZ_BOPV01000001.1"/>
</dbReference>
<protein>
    <submittedName>
        <fullName evidence="4">L-xylulose reductase</fullName>
    </submittedName>
</protein>
<gene>
    <name evidence="4" type="ORF">TMPK1_18130</name>
</gene>
<reference evidence="4" key="1">
    <citation type="submission" date="2021-02" db="EMBL/GenBank/DDBJ databases">
        <title>Genome sequence of Rhodospirillales sp. strain TMPK1 isolated from soil.</title>
        <authorList>
            <person name="Nakai R."/>
            <person name="Kusada H."/>
            <person name="Tamaki H."/>
        </authorList>
    </citation>
    <scope>NUCLEOTIDE SEQUENCE</scope>
    <source>
        <strain evidence="4">TMPK1</strain>
    </source>
</reference>
<dbReference type="InterPro" id="IPR036291">
    <property type="entry name" value="NAD(P)-bd_dom_sf"/>
</dbReference>
<dbReference type="EMBL" id="BOPV01000001">
    <property type="protein sequence ID" value="GIL39576.1"/>
    <property type="molecule type" value="Genomic_DNA"/>
</dbReference>
<dbReference type="FunFam" id="3.40.50.720:FF:000084">
    <property type="entry name" value="Short-chain dehydrogenase reductase"/>
    <property type="match status" value="1"/>
</dbReference>
<comment type="caution">
    <text evidence="4">The sequence shown here is derived from an EMBL/GenBank/DDBJ whole genome shotgun (WGS) entry which is preliminary data.</text>
</comment>
<dbReference type="InterPro" id="IPR002347">
    <property type="entry name" value="SDR_fam"/>
</dbReference>
<dbReference type="PROSITE" id="PS00061">
    <property type="entry name" value="ADH_SHORT"/>
    <property type="match status" value="1"/>
</dbReference>
<comment type="subunit">
    <text evidence="2">Homotetramer.</text>
</comment>
<dbReference type="CDD" id="cd05233">
    <property type="entry name" value="SDR_c"/>
    <property type="match status" value="1"/>
</dbReference>
<name>A0A8S8XE78_9PROT</name>
<evidence type="ECO:0000313" key="4">
    <source>
        <dbReference type="EMBL" id="GIL39576.1"/>
    </source>
</evidence>
<organism evidence="4 5">
    <name type="scientific">Roseiterribacter gracilis</name>
    <dbReference type="NCBI Taxonomy" id="2812848"/>
    <lineage>
        <taxon>Bacteria</taxon>
        <taxon>Pseudomonadati</taxon>
        <taxon>Pseudomonadota</taxon>
        <taxon>Alphaproteobacteria</taxon>
        <taxon>Rhodospirillales</taxon>
        <taxon>Roseiterribacteraceae</taxon>
        <taxon>Roseiterribacter</taxon>
    </lineage>
</organism>
<proteinExistence type="inferred from homology"/>
<dbReference type="GO" id="GO:0050038">
    <property type="term" value="F:L-xylulose reductase (NADPH) activity"/>
    <property type="evidence" value="ECO:0007669"/>
    <property type="project" value="TreeGrafter"/>
</dbReference>
<dbReference type="AlphaFoldDB" id="A0A8S8XE78"/>
<keyword evidence="3" id="KW-0521">NADP</keyword>
<dbReference type="Pfam" id="PF13561">
    <property type="entry name" value="adh_short_C2"/>
    <property type="match status" value="1"/>
</dbReference>
<evidence type="ECO:0000256" key="2">
    <source>
        <dbReference type="ARBA" id="ARBA00011881"/>
    </source>
</evidence>
<dbReference type="PANTHER" id="PTHR44252:SF3">
    <property type="entry name" value="D-ERYTHRULOSE REDUCTASE-RELATED"/>
    <property type="match status" value="1"/>
</dbReference>
<dbReference type="SUPFAM" id="SSF51735">
    <property type="entry name" value="NAD(P)-binding Rossmann-fold domains"/>
    <property type="match status" value="1"/>
</dbReference>
<evidence type="ECO:0000256" key="1">
    <source>
        <dbReference type="ARBA" id="ARBA00006484"/>
    </source>
</evidence>
<evidence type="ECO:0000313" key="5">
    <source>
        <dbReference type="Proteomes" id="UP000681075"/>
    </source>
</evidence>
<dbReference type="GO" id="GO:0004090">
    <property type="term" value="F:carbonyl reductase (NADPH) activity"/>
    <property type="evidence" value="ECO:0007669"/>
    <property type="project" value="TreeGrafter"/>
</dbReference>
<dbReference type="InterPro" id="IPR051737">
    <property type="entry name" value="L-xylulose/Carbonyl_redctase"/>
</dbReference>
<evidence type="ECO:0000256" key="3">
    <source>
        <dbReference type="ARBA" id="ARBA00022857"/>
    </source>
</evidence>
<keyword evidence="5" id="KW-1185">Reference proteome</keyword>
<dbReference type="GO" id="GO:0005997">
    <property type="term" value="P:xylulose metabolic process"/>
    <property type="evidence" value="ECO:0007669"/>
    <property type="project" value="TreeGrafter"/>
</dbReference>
<dbReference type="PRINTS" id="PR00081">
    <property type="entry name" value="GDHRDH"/>
</dbReference>
<comment type="similarity">
    <text evidence="1">Belongs to the short-chain dehydrogenases/reductases (SDR) family.</text>
</comment>
<dbReference type="Gene3D" id="3.40.50.720">
    <property type="entry name" value="NAD(P)-binding Rossmann-like Domain"/>
    <property type="match status" value="1"/>
</dbReference>